<gene>
    <name evidence="1" type="ORF">RFULGI_LOCUS16630</name>
</gene>
<evidence type="ECO:0000313" key="2">
    <source>
        <dbReference type="Proteomes" id="UP000789396"/>
    </source>
</evidence>
<dbReference type="OrthoDB" id="10676975at2759"/>
<dbReference type="EMBL" id="CAJVPZ010060112">
    <property type="protein sequence ID" value="CAG8789853.1"/>
    <property type="molecule type" value="Genomic_DNA"/>
</dbReference>
<name>A0A9N9JP19_9GLOM</name>
<dbReference type="AlphaFoldDB" id="A0A9N9JP19"/>
<evidence type="ECO:0000313" key="1">
    <source>
        <dbReference type="EMBL" id="CAG8789853.1"/>
    </source>
</evidence>
<dbReference type="Proteomes" id="UP000789396">
    <property type="component" value="Unassembled WGS sequence"/>
</dbReference>
<proteinExistence type="predicted"/>
<accession>A0A9N9JP19</accession>
<protein>
    <submittedName>
        <fullName evidence="1">7140_t:CDS:1</fullName>
    </submittedName>
</protein>
<organism evidence="1 2">
    <name type="scientific">Racocetra fulgida</name>
    <dbReference type="NCBI Taxonomy" id="60492"/>
    <lineage>
        <taxon>Eukaryota</taxon>
        <taxon>Fungi</taxon>
        <taxon>Fungi incertae sedis</taxon>
        <taxon>Mucoromycota</taxon>
        <taxon>Glomeromycotina</taxon>
        <taxon>Glomeromycetes</taxon>
        <taxon>Diversisporales</taxon>
        <taxon>Gigasporaceae</taxon>
        <taxon>Racocetra</taxon>
    </lineage>
</organism>
<keyword evidence="2" id="KW-1185">Reference proteome</keyword>
<feature type="non-terminal residue" evidence="1">
    <location>
        <position position="1"/>
    </location>
</feature>
<sequence length="173" mass="19369">ARNECRKCGAKLDYIDLCCRACEAREQDAASRCPGCGKSGTNGEKCIDCIARENQIQCVKCKGYFLDNGQAGGGDKGSFVCNQCNWKQPNGEERKCDKCKTRPVVVYLGSLGKFCQECKGCDECGHADFRECLIKYKGKKICVNCHHKLLGEERRDKTQEHNKYTCERCHASC</sequence>
<reference evidence="1" key="1">
    <citation type="submission" date="2021-06" db="EMBL/GenBank/DDBJ databases">
        <authorList>
            <person name="Kallberg Y."/>
            <person name="Tangrot J."/>
            <person name="Rosling A."/>
        </authorList>
    </citation>
    <scope>NUCLEOTIDE SEQUENCE</scope>
    <source>
        <strain evidence="1">IN212</strain>
    </source>
</reference>
<comment type="caution">
    <text evidence="1">The sequence shown here is derived from an EMBL/GenBank/DDBJ whole genome shotgun (WGS) entry which is preliminary data.</text>
</comment>